<comment type="similarity">
    <text evidence="2 10">Belongs to the urocanase family.</text>
</comment>
<feature type="binding site" evidence="10">
    <location>
        <position position="199"/>
    </location>
    <ligand>
        <name>NAD(+)</name>
        <dbReference type="ChEBI" id="CHEBI:57540"/>
    </ligand>
</feature>
<dbReference type="UniPathway" id="UPA00379">
    <property type="reaction ID" value="UER00550"/>
</dbReference>
<dbReference type="InterPro" id="IPR035401">
    <property type="entry name" value="Urocanase_C"/>
</dbReference>
<evidence type="ECO:0000313" key="15">
    <source>
        <dbReference type="Proteomes" id="UP000242642"/>
    </source>
</evidence>
<evidence type="ECO:0000256" key="5">
    <source>
        <dbReference type="ARBA" id="ARBA00023027"/>
    </source>
</evidence>
<dbReference type="RefSeq" id="WP_093319203.1">
    <property type="nucleotide sequence ID" value="NZ_FOHV01000009.1"/>
</dbReference>
<feature type="binding site" evidence="10">
    <location>
        <begin position="266"/>
        <end position="270"/>
    </location>
    <ligand>
        <name>NAD(+)</name>
        <dbReference type="ChEBI" id="CHEBI:57540"/>
    </ligand>
</feature>
<evidence type="ECO:0000256" key="1">
    <source>
        <dbReference type="ARBA" id="ARBA00004794"/>
    </source>
</evidence>
<feature type="binding site" evidence="10">
    <location>
        <position position="495"/>
    </location>
    <ligand>
        <name>NAD(+)</name>
        <dbReference type="ChEBI" id="CHEBI:57540"/>
    </ligand>
</feature>
<dbReference type="STRING" id="1123402.SAMN02583745_01482"/>
<reference evidence="15" key="1">
    <citation type="submission" date="2016-10" db="EMBL/GenBank/DDBJ databases">
        <authorList>
            <person name="Varghese N."/>
            <person name="Submissions S."/>
        </authorList>
    </citation>
    <scope>NUCLEOTIDE SEQUENCE [LARGE SCALE GENOMIC DNA]</scope>
    <source>
        <strain evidence="15">DSM 18579</strain>
    </source>
</reference>
<feature type="binding site" evidence="10">
    <location>
        <position position="133"/>
    </location>
    <ligand>
        <name>NAD(+)</name>
        <dbReference type="ChEBI" id="CHEBI:57540"/>
    </ligand>
</feature>
<evidence type="ECO:0000259" key="12">
    <source>
        <dbReference type="Pfam" id="PF17391"/>
    </source>
</evidence>
<evidence type="ECO:0000256" key="10">
    <source>
        <dbReference type="HAMAP-Rule" id="MF_00577"/>
    </source>
</evidence>
<feature type="domain" description="Urocanase C-terminal" evidence="13">
    <location>
        <begin position="354"/>
        <end position="548"/>
    </location>
</feature>
<dbReference type="InterPro" id="IPR035400">
    <property type="entry name" value="Urocanase_N"/>
</dbReference>
<feature type="binding site" evidence="10">
    <location>
        <begin position="55"/>
        <end position="56"/>
    </location>
    <ligand>
        <name>NAD(+)</name>
        <dbReference type="ChEBI" id="CHEBI:57540"/>
    </ligand>
</feature>
<dbReference type="AlphaFoldDB" id="A0A1I0C2Y2"/>
<dbReference type="Gene3D" id="3.40.50.10730">
    <property type="entry name" value="Urocanase like domains"/>
    <property type="match status" value="1"/>
</dbReference>
<feature type="binding site" evidence="10">
    <location>
        <begin position="276"/>
        <end position="277"/>
    </location>
    <ligand>
        <name>NAD(+)</name>
        <dbReference type="ChEBI" id="CHEBI:57540"/>
    </ligand>
</feature>
<dbReference type="Gene3D" id="3.40.1770.10">
    <property type="entry name" value="Urocanase superfamily"/>
    <property type="match status" value="1"/>
</dbReference>
<dbReference type="EC" id="4.2.1.49" evidence="3 10"/>
<evidence type="ECO:0000256" key="4">
    <source>
        <dbReference type="ARBA" id="ARBA00022808"/>
    </source>
</evidence>
<dbReference type="Pfam" id="PF01175">
    <property type="entry name" value="Urocanase"/>
    <property type="match status" value="1"/>
</dbReference>
<keyword evidence="15" id="KW-1185">Reference proteome</keyword>
<evidence type="ECO:0000256" key="9">
    <source>
        <dbReference type="ARBA" id="ARBA00056569"/>
    </source>
</evidence>
<comment type="subcellular location">
    <subcellularLocation>
        <location evidence="10">Cytoplasm</location>
    </subcellularLocation>
</comment>
<evidence type="ECO:0000256" key="2">
    <source>
        <dbReference type="ARBA" id="ARBA00007578"/>
    </source>
</evidence>
<evidence type="ECO:0000256" key="7">
    <source>
        <dbReference type="ARBA" id="ARBA00031640"/>
    </source>
</evidence>
<dbReference type="FunFam" id="3.40.50.10730:FF:000001">
    <property type="entry name" value="Urocanate hydratase"/>
    <property type="match status" value="1"/>
</dbReference>
<feature type="active site" evidence="10">
    <location>
        <position position="413"/>
    </location>
</feature>
<proteinExistence type="inferred from homology"/>
<feature type="domain" description="Urocanase Rossmann-like" evidence="11">
    <location>
        <begin position="143"/>
        <end position="351"/>
    </location>
</feature>
<dbReference type="HAMAP" id="MF_00577">
    <property type="entry name" value="HutU"/>
    <property type="match status" value="1"/>
</dbReference>
<dbReference type="InterPro" id="IPR035085">
    <property type="entry name" value="Urocanase_Rossmann-like"/>
</dbReference>
<dbReference type="GO" id="GO:0016153">
    <property type="term" value="F:urocanate hydratase activity"/>
    <property type="evidence" value="ECO:0007669"/>
    <property type="project" value="UniProtKB-UniRule"/>
</dbReference>
<comment type="catalytic activity">
    <reaction evidence="8 10">
        <text>4-imidazolone-5-propanoate = trans-urocanate + H2O</text>
        <dbReference type="Rhea" id="RHEA:13101"/>
        <dbReference type="ChEBI" id="CHEBI:15377"/>
        <dbReference type="ChEBI" id="CHEBI:17771"/>
        <dbReference type="ChEBI" id="CHEBI:77893"/>
        <dbReference type="EC" id="4.2.1.49"/>
    </reaction>
</comment>
<name>A0A1I0C2Y2_9GAMM</name>
<dbReference type="GO" id="GO:0005737">
    <property type="term" value="C:cytoplasm"/>
    <property type="evidence" value="ECO:0007669"/>
    <property type="project" value="UniProtKB-SubCell"/>
</dbReference>
<comment type="pathway">
    <text evidence="1 10">Amino-acid degradation; L-histidine degradation into L-glutamate; N-formimidoyl-L-glutamate from L-histidine: step 2/3.</text>
</comment>
<dbReference type="InterPro" id="IPR055351">
    <property type="entry name" value="Urocanase"/>
</dbReference>
<dbReference type="PROSITE" id="PS01233">
    <property type="entry name" value="UROCANASE"/>
    <property type="match status" value="1"/>
</dbReference>
<dbReference type="OrthoDB" id="9764874at2"/>
<evidence type="ECO:0000256" key="3">
    <source>
        <dbReference type="ARBA" id="ARBA00011992"/>
    </source>
</evidence>
<keyword evidence="5 10" id="KW-0520">NAD</keyword>
<dbReference type="Proteomes" id="UP000242642">
    <property type="component" value="Unassembled WGS sequence"/>
</dbReference>
<feature type="binding site" evidence="10">
    <location>
        <begin position="179"/>
        <end position="181"/>
    </location>
    <ligand>
        <name>NAD(+)</name>
        <dbReference type="ChEBI" id="CHEBI:57540"/>
    </ligand>
</feature>
<evidence type="ECO:0000313" key="14">
    <source>
        <dbReference type="EMBL" id="SET13836.1"/>
    </source>
</evidence>
<feature type="domain" description="Urocanase N-terminal" evidence="12">
    <location>
        <begin position="14"/>
        <end position="140"/>
    </location>
</feature>
<dbReference type="InterPro" id="IPR038364">
    <property type="entry name" value="Urocanase_central_sf"/>
</dbReference>
<keyword evidence="4 10" id="KW-0369">Histidine metabolism</keyword>
<feature type="binding site" evidence="10">
    <location>
        <begin position="245"/>
        <end position="246"/>
    </location>
    <ligand>
        <name>NAD(+)</name>
        <dbReference type="ChEBI" id="CHEBI:57540"/>
    </ligand>
</feature>
<evidence type="ECO:0000256" key="6">
    <source>
        <dbReference type="ARBA" id="ARBA00023239"/>
    </source>
</evidence>
<evidence type="ECO:0000256" key="8">
    <source>
        <dbReference type="ARBA" id="ARBA00047623"/>
    </source>
</evidence>
<comment type="function">
    <text evidence="9 10">Catalyzes the conversion of urocanate to 4-imidazolone-5-propionate.</text>
</comment>
<feature type="binding site" evidence="10">
    <location>
        <position position="204"/>
    </location>
    <ligand>
        <name>NAD(+)</name>
        <dbReference type="ChEBI" id="CHEBI:57540"/>
    </ligand>
</feature>
<dbReference type="InterPro" id="IPR023637">
    <property type="entry name" value="Urocanase-like"/>
</dbReference>
<dbReference type="InterPro" id="IPR023636">
    <property type="entry name" value="Urocanase_CS"/>
</dbReference>
<dbReference type="NCBIfam" id="TIGR01228">
    <property type="entry name" value="hutU"/>
    <property type="match status" value="1"/>
</dbReference>
<sequence length="559" mass="61278">MTKHNPRLDVNRVIKADRGSEKSCLSWQTEAALRMLHNNLDPEVAEHPQSLVVYGGIGRAARDWNCFDKITEVLKTLKDDETLLVQSGKPVGIFPTHKDAPRVLIANSNLVPHFATWDHFHELDKKGLMMYGQMTAGSWIYIGSQGIVQGTYETFVSMAKTHFNGEALNRWVLTGGLGGMGGAQPLAATMAGFHMIAIECDETRIDFRIKTRYLDKKAKTLDEALEMLEAAKKNKVPTSIGLLGNAADIFAELVSRGITPDVTTDQTSAHDPINGYLPSGWTMQQWQTARANAPETITLPAKQSMAKQVRAMLILQQRGSATVDYGNNIRQMALEMGVEKAFDFPGFVPAYIRPLFCQGIGPFRWVALSGDPEDIYKTDAKVKSLIPNNPHLHHWLDMAKERIEFQGLPARICWVGLADRAKLGLAFNEMVRHGEVKAPIVIGRDHLDSGSVASPNRETESMLDGSDAVSDWPLLNALLNTAGGATWVSLHHGGGVGMGFSQHSGVVIICDGTDEAAARIARVLHNDPATGVMRHADAGYEIAINCAKNNNLNLPMMEE</sequence>
<dbReference type="PANTHER" id="PTHR12216:SF4">
    <property type="entry name" value="UROCANATE HYDRATASE"/>
    <property type="match status" value="1"/>
</dbReference>
<feature type="binding site" evidence="10">
    <location>
        <position position="325"/>
    </location>
    <ligand>
        <name>NAD(+)</name>
        <dbReference type="ChEBI" id="CHEBI:57540"/>
    </ligand>
</feature>
<dbReference type="PANTHER" id="PTHR12216">
    <property type="entry name" value="UROCANATE HYDRATASE"/>
    <property type="match status" value="1"/>
</dbReference>
<dbReference type="PIRSF" id="PIRSF001423">
    <property type="entry name" value="Urocanate_hydrat"/>
    <property type="match status" value="1"/>
</dbReference>
<dbReference type="EMBL" id="FOHV01000009">
    <property type="protein sequence ID" value="SET13836.1"/>
    <property type="molecule type" value="Genomic_DNA"/>
</dbReference>
<dbReference type="InterPro" id="IPR036190">
    <property type="entry name" value="Urocanase_sf"/>
</dbReference>
<dbReference type="Pfam" id="PF17391">
    <property type="entry name" value="Urocanase_N"/>
    <property type="match status" value="1"/>
</dbReference>
<comment type="cofactor">
    <cofactor evidence="10">
        <name>NAD(+)</name>
        <dbReference type="ChEBI" id="CHEBI:57540"/>
    </cofactor>
    <text evidence="10">Binds 1 NAD(+) per subunit.</text>
</comment>
<keyword evidence="6 10" id="KW-0456">Lyase</keyword>
<dbReference type="NCBIfam" id="NF003820">
    <property type="entry name" value="PRK05414.1"/>
    <property type="match status" value="1"/>
</dbReference>
<dbReference type="Pfam" id="PF17392">
    <property type="entry name" value="Urocanase_C"/>
    <property type="match status" value="1"/>
</dbReference>
<accession>A0A1I0C2Y2</accession>
<gene>
    <name evidence="10" type="primary">hutU</name>
    <name evidence="14" type="ORF">SAMN02583745_01482</name>
</gene>
<protein>
    <recommendedName>
        <fullName evidence="3 10">Urocanate hydratase</fullName>
        <shortName evidence="10">Urocanase</shortName>
        <ecNumber evidence="3 10">4.2.1.49</ecNumber>
    </recommendedName>
    <alternativeName>
        <fullName evidence="7 10">Imidazolonepropionate hydrolase</fullName>
    </alternativeName>
</protein>
<evidence type="ECO:0000259" key="11">
    <source>
        <dbReference type="Pfam" id="PF01175"/>
    </source>
</evidence>
<dbReference type="SUPFAM" id="SSF111326">
    <property type="entry name" value="Urocanase"/>
    <property type="match status" value="1"/>
</dbReference>
<dbReference type="GO" id="GO:0019557">
    <property type="term" value="P:L-histidine catabolic process to glutamate and formate"/>
    <property type="evidence" value="ECO:0007669"/>
    <property type="project" value="UniProtKB-UniPathway"/>
</dbReference>
<evidence type="ECO:0000259" key="13">
    <source>
        <dbReference type="Pfam" id="PF17392"/>
    </source>
</evidence>
<keyword evidence="10" id="KW-0963">Cytoplasm</keyword>
<organism evidence="14 15">
    <name type="scientific">Thorsellia anophelis DSM 18579</name>
    <dbReference type="NCBI Taxonomy" id="1123402"/>
    <lineage>
        <taxon>Bacteria</taxon>
        <taxon>Pseudomonadati</taxon>
        <taxon>Pseudomonadota</taxon>
        <taxon>Gammaproteobacteria</taxon>
        <taxon>Enterobacterales</taxon>
        <taxon>Thorselliaceae</taxon>
        <taxon>Thorsellia</taxon>
    </lineage>
</organism>
<dbReference type="GO" id="GO:0019556">
    <property type="term" value="P:L-histidine catabolic process to glutamate and formamide"/>
    <property type="evidence" value="ECO:0007669"/>
    <property type="project" value="UniProtKB-UniPathway"/>
</dbReference>